<reference evidence="9 10" key="1">
    <citation type="journal article" date="2002" name="Nat. Genet.">
        <title>Genome sequence of the endocellular obligate symbiont of tsetse flies, Wigglesworthia glossinidia.</title>
        <authorList>
            <person name="Akman L."/>
            <person name="Yamashita A."/>
            <person name="Watanabe H."/>
            <person name="Oshima K."/>
            <person name="Shiba T."/>
            <person name="Hattori M."/>
            <person name="Aksoy S."/>
        </authorList>
    </citation>
    <scope>NUCLEOTIDE SEQUENCE [LARGE SCALE GENOMIC DNA]</scope>
</reference>
<evidence type="ECO:0000256" key="7">
    <source>
        <dbReference type="SAM" id="Phobius"/>
    </source>
</evidence>
<feature type="transmembrane region" description="Helical" evidence="7">
    <location>
        <begin position="161"/>
        <end position="181"/>
    </location>
</feature>
<dbReference type="InterPro" id="IPR036259">
    <property type="entry name" value="MFS_trans_sf"/>
</dbReference>
<keyword evidence="3" id="KW-1003">Cell membrane</keyword>
<gene>
    <name evidence="9" type="primary">yajR</name>
</gene>
<dbReference type="InterPro" id="IPR011701">
    <property type="entry name" value="MFS"/>
</dbReference>
<feature type="domain" description="Major facilitator superfamily (MFS) profile" evidence="8">
    <location>
        <begin position="8"/>
        <end position="386"/>
    </location>
</feature>
<dbReference type="InterPro" id="IPR050171">
    <property type="entry name" value="MFS_Transporters"/>
</dbReference>
<dbReference type="GO" id="GO:0005886">
    <property type="term" value="C:plasma membrane"/>
    <property type="evidence" value="ECO:0007669"/>
    <property type="project" value="UniProtKB-SubCell"/>
</dbReference>
<dbReference type="Gene3D" id="1.20.1250.20">
    <property type="entry name" value="MFS general substrate transporter like domains"/>
    <property type="match status" value="1"/>
</dbReference>
<feature type="transmembrane region" description="Helical" evidence="7">
    <location>
        <begin position="104"/>
        <end position="122"/>
    </location>
</feature>
<evidence type="ECO:0000256" key="5">
    <source>
        <dbReference type="ARBA" id="ARBA00022989"/>
    </source>
</evidence>
<keyword evidence="10" id="KW-1185">Reference proteome</keyword>
<feature type="transmembrane region" description="Helical" evidence="7">
    <location>
        <begin position="75"/>
        <end position="98"/>
    </location>
</feature>
<dbReference type="Pfam" id="PF07690">
    <property type="entry name" value="MFS_1"/>
    <property type="match status" value="1"/>
</dbReference>
<keyword evidence="2" id="KW-0813">Transport</keyword>
<feature type="transmembrane region" description="Helical" evidence="7">
    <location>
        <begin position="207"/>
        <end position="232"/>
    </location>
</feature>
<keyword evidence="4 7" id="KW-0812">Transmembrane</keyword>
<dbReference type="EMBL" id="BA000021">
    <property type="protein sequence ID" value="BAC24303.1"/>
    <property type="molecule type" value="Genomic_DNA"/>
</dbReference>
<name>Q8D344_WIGBR</name>
<evidence type="ECO:0000256" key="3">
    <source>
        <dbReference type="ARBA" id="ARBA00022475"/>
    </source>
</evidence>
<comment type="subcellular location">
    <subcellularLocation>
        <location evidence="1">Cell membrane</location>
        <topology evidence="1">Multi-pass membrane protein</topology>
    </subcellularLocation>
</comment>
<accession>Q8D344</accession>
<dbReference type="KEGG" id="wbr:yajR"/>
<dbReference type="GO" id="GO:0022857">
    <property type="term" value="F:transmembrane transporter activity"/>
    <property type="evidence" value="ECO:0007669"/>
    <property type="project" value="InterPro"/>
</dbReference>
<keyword evidence="6 7" id="KW-0472">Membrane</keyword>
<feature type="transmembrane region" description="Helical" evidence="7">
    <location>
        <begin position="299"/>
        <end position="323"/>
    </location>
</feature>
<evidence type="ECO:0000256" key="4">
    <source>
        <dbReference type="ARBA" id="ARBA00022692"/>
    </source>
</evidence>
<dbReference type="PANTHER" id="PTHR23517">
    <property type="entry name" value="RESISTANCE PROTEIN MDTM, PUTATIVE-RELATED-RELATED"/>
    <property type="match status" value="1"/>
</dbReference>
<dbReference type="AlphaFoldDB" id="Q8D344"/>
<dbReference type="OrthoDB" id="9764259at2"/>
<evidence type="ECO:0000259" key="8">
    <source>
        <dbReference type="PROSITE" id="PS50850"/>
    </source>
</evidence>
<dbReference type="HOGENOM" id="CLU_001265_10_0_6"/>
<feature type="transmembrane region" description="Helical" evidence="7">
    <location>
        <begin position="277"/>
        <end position="293"/>
    </location>
</feature>
<proteinExistence type="predicted"/>
<dbReference type="eggNOG" id="COG2814">
    <property type="taxonomic scope" value="Bacteria"/>
</dbReference>
<evidence type="ECO:0000313" key="10">
    <source>
        <dbReference type="Proteomes" id="UP000000562"/>
    </source>
</evidence>
<evidence type="ECO:0000256" key="1">
    <source>
        <dbReference type="ARBA" id="ARBA00004651"/>
    </source>
</evidence>
<dbReference type="STRING" id="36870.gene:10368645"/>
<evidence type="ECO:0000313" key="9">
    <source>
        <dbReference type="EMBL" id="BAC24303.1"/>
    </source>
</evidence>
<sequence>MNNLEKKFLYVLSIIFSFRMFGVFMILPVLSNYGMSFNGANSFLIGISIGIYGVTQSIFQIPFGLLSDKYGRKNIIIIGFLLIIIGSFICGIFNNIWIIILGRAIQGMGAISSVIMALITDLTSEKNRIKSMAFIGSSFGITFALSIIFGPILAINFGIKSIFWITLFLSILSIFLILFIIPSSNKTNNKNIKTFKNAFTSIFNNKFIMYINLSIFFLHSILISNFIVFPFLISNAGCSLKNHWKVYFLSILISLLILSILFSFFKFNYSKNINKKLYFFISMLLISEIFLLFNSKNIYISYIGIQMFFLGFSALEVILPACISKIAPLKYKGTAMGIYSTSQFFGVAFGGLIGGLLFYNKNDFLVFLFLILIILIWIYITFSYKNNF</sequence>
<organism evidence="9 10">
    <name type="scientific">Wigglesworthia glossinidia brevipalpis</name>
    <dbReference type="NCBI Taxonomy" id="36870"/>
    <lineage>
        <taxon>Bacteria</taxon>
        <taxon>Pseudomonadati</taxon>
        <taxon>Pseudomonadota</taxon>
        <taxon>Gammaproteobacteria</taxon>
        <taxon>Enterobacterales</taxon>
        <taxon>Erwiniaceae</taxon>
        <taxon>Wigglesworthia</taxon>
    </lineage>
</organism>
<feature type="transmembrane region" description="Helical" evidence="7">
    <location>
        <begin position="9"/>
        <end position="30"/>
    </location>
</feature>
<evidence type="ECO:0000256" key="2">
    <source>
        <dbReference type="ARBA" id="ARBA00022448"/>
    </source>
</evidence>
<feature type="transmembrane region" description="Helical" evidence="7">
    <location>
        <begin position="42"/>
        <end position="63"/>
    </location>
</feature>
<keyword evidence="5 7" id="KW-1133">Transmembrane helix</keyword>
<dbReference type="PROSITE" id="PS50850">
    <property type="entry name" value="MFS"/>
    <property type="match status" value="1"/>
</dbReference>
<dbReference type="CDD" id="cd17472">
    <property type="entry name" value="MFS_YajR_like"/>
    <property type="match status" value="1"/>
</dbReference>
<dbReference type="InterPro" id="IPR020846">
    <property type="entry name" value="MFS_dom"/>
</dbReference>
<feature type="transmembrane region" description="Helical" evidence="7">
    <location>
        <begin position="335"/>
        <end position="358"/>
    </location>
</feature>
<protein>
    <submittedName>
        <fullName evidence="9">YajR protein</fullName>
    </submittedName>
</protein>
<feature type="transmembrane region" description="Helical" evidence="7">
    <location>
        <begin position="134"/>
        <end position="155"/>
    </location>
</feature>
<dbReference type="SUPFAM" id="SSF103473">
    <property type="entry name" value="MFS general substrate transporter"/>
    <property type="match status" value="1"/>
</dbReference>
<feature type="transmembrane region" description="Helical" evidence="7">
    <location>
        <begin position="364"/>
        <end position="382"/>
    </location>
</feature>
<evidence type="ECO:0000256" key="6">
    <source>
        <dbReference type="ARBA" id="ARBA00023136"/>
    </source>
</evidence>
<dbReference type="PANTHER" id="PTHR23517:SF2">
    <property type="entry name" value="MULTIDRUG RESISTANCE PROTEIN MDTH"/>
    <property type="match status" value="1"/>
</dbReference>
<dbReference type="Proteomes" id="UP000000562">
    <property type="component" value="Chromosome"/>
</dbReference>
<feature type="transmembrane region" description="Helical" evidence="7">
    <location>
        <begin position="244"/>
        <end position="265"/>
    </location>
</feature>